<keyword evidence="7" id="KW-0677">Repeat</keyword>
<dbReference type="GO" id="GO:0006508">
    <property type="term" value="P:proteolysis"/>
    <property type="evidence" value="ECO:0007669"/>
    <property type="project" value="InterPro"/>
</dbReference>
<name>Q5H876_CIOIN</name>
<feature type="chain" id="PRO_5010392892" description="C3/C5 convertase" evidence="13">
    <location>
        <begin position="23"/>
        <end position="999"/>
    </location>
</feature>
<evidence type="ECO:0000256" key="13">
    <source>
        <dbReference type="SAM" id="SignalP"/>
    </source>
</evidence>
<gene>
    <name evidence="17" type="primary">CiBf-1</name>
</gene>
<dbReference type="SUPFAM" id="SSF50494">
    <property type="entry name" value="Trypsin-like serine proteases"/>
    <property type="match status" value="1"/>
</dbReference>
<evidence type="ECO:0000256" key="7">
    <source>
        <dbReference type="ARBA" id="ARBA00022737"/>
    </source>
</evidence>
<dbReference type="InterPro" id="IPR009003">
    <property type="entry name" value="Peptidase_S1_PA"/>
</dbReference>
<dbReference type="Gene3D" id="2.10.70.10">
    <property type="entry name" value="Complement Module, domain 1"/>
    <property type="match status" value="4"/>
</dbReference>
<dbReference type="GeneID" id="497243"/>
<keyword evidence="8" id="KW-0391">Immunity</keyword>
<organism evidence="17">
    <name type="scientific">Ciona intestinalis</name>
    <name type="common">Transparent sea squirt</name>
    <name type="synonym">Ascidia intestinalis</name>
    <dbReference type="NCBI Taxonomy" id="7719"/>
    <lineage>
        <taxon>Eukaryota</taxon>
        <taxon>Metazoa</taxon>
        <taxon>Chordata</taxon>
        <taxon>Tunicata</taxon>
        <taxon>Ascidiacea</taxon>
        <taxon>Phlebobranchia</taxon>
        <taxon>Cionidae</taxon>
        <taxon>Ciona</taxon>
    </lineage>
</organism>
<dbReference type="Pfam" id="PF00084">
    <property type="entry name" value="Sushi"/>
    <property type="match status" value="4"/>
</dbReference>
<dbReference type="CDD" id="cd01450">
    <property type="entry name" value="vWFA_subfamily_ECM"/>
    <property type="match status" value="1"/>
</dbReference>
<evidence type="ECO:0000259" key="14">
    <source>
        <dbReference type="PROSITE" id="PS50234"/>
    </source>
</evidence>
<dbReference type="InterPro" id="IPR033116">
    <property type="entry name" value="TRYPSIN_SER"/>
</dbReference>
<dbReference type="GO" id="GO:0045087">
    <property type="term" value="P:innate immune response"/>
    <property type="evidence" value="ECO:0007669"/>
    <property type="project" value="UniProtKB-KW"/>
</dbReference>
<protein>
    <recommendedName>
        <fullName evidence="11">C3/C5 convertase</fullName>
    </recommendedName>
</protein>
<evidence type="ECO:0000259" key="16">
    <source>
        <dbReference type="PROSITE" id="PS50923"/>
    </source>
</evidence>
<evidence type="ECO:0000256" key="12">
    <source>
        <dbReference type="PROSITE-ProRule" id="PRU00302"/>
    </source>
</evidence>
<evidence type="ECO:0000313" key="17">
    <source>
        <dbReference type="EMBL" id="BAD89299.1"/>
    </source>
</evidence>
<dbReference type="InterPro" id="IPR002035">
    <property type="entry name" value="VWF_A"/>
</dbReference>
<evidence type="ECO:0000256" key="4">
    <source>
        <dbReference type="ARBA" id="ARBA00022588"/>
    </source>
</evidence>
<dbReference type="PANTHER" id="PTHR46393:SF7">
    <property type="entry name" value="COMPLEMENT C2"/>
    <property type="match status" value="1"/>
</dbReference>
<dbReference type="OrthoDB" id="6127264at2759"/>
<dbReference type="InterPro" id="IPR001254">
    <property type="entry name" value="Trypsin_dom"/>
</dbReference>
<keyword evidence="4" id="KW-0399">Innate immunity</keyword>
<feature type="domain" description="Peptidase S1" evidence="15">
    <location>
        <begin position="662"/>
        <end position="997"/>
    </location>
</feature>
<accession>Q5H876</accession>
<dbReference type="PANTHER" id="PTHR46393">
    <property type="entry name" value="SUSHI DOMAIN-CONTAINING PROTEIN"/>
    <property type="match status" value="1"/>
</dbReference>
<dbReference type="SUPFAM" id="SSF57535">
    <property type="entry name" value="Complement control module/SCR domain"/>
    <property type="match status" value="4"/>
</dbReference>
<feature type="domain" description="Sushi" evidence="16">
    <location>
        <begin position="322"/>
        <end position="385"/>
    </location>
</feature>
<keyword evidence="6 13" id="KW-0732">Signal</keyword>
<feature type="signal peptide" evidence="13">
    <location>
        <begin position="1"/>
        <end position="22"/>
    </location>
</feature>
<dbReference type="PROSITE" id="PS50923">
    <property type="entry name" value="SUSHI"/>
    <property type="match status" value="4"/>
</dbReference>
<keyword evidence="10" id="KW-0325">Glycoprotein</keyword>
<dbReference type="Pfam" id="PF00092">
    <property type="entry name" value="VWA"/>
    <property type="match status" value="1"/>
</dbReference>
<dbReference type="InterPro" id="IPR035976">
    <property type="entry name" value="Sushi/SCR/CCP_sf"/>
</dbReference>
<dbReference type="KEGG" id="cin:497243"/>
<dbReference type="PRINTS" id="PR00722">
    <property type="entry name" value="CHYMOTRYPSIN"/>
</dbReference>
<accession>A0A1W2VNG1</accession>
<dbReference type="InterPro" id="IPR000436">
    <property type="entry name" value="Sushi_SCR_CCP_dom"/>
</dbReference>
<dbReference type="RefSeq" id="NP_001027973.1">
    <property type="nucleotide sequence ID" value="NM_001032801.1"/>
</dbReference>
<keyword evidence="5 12" id="KW-0768">Sushi</keyword>
<dbReference type="AlphaFoldDB" id="Q5H876"/>
<reference evidence="17" key="1">
    <citation type="journal article" date="2005" name="Immunogenetics">
        <title>Structure and the evolutionary implication of the triplicated complement factor B genes of a urochordate ascidian, Ciona intestinalis.</title>
        <authorList>
            <person name="Yoshizaki F.Y."/>
            <person name="Ikawa S."/>
            <person name="Satake M."/>
            <person name="Satoh N."/>
            <person name="Nonaka M."/>
        </authorList>
    </citation>
    <scope>NUCLEOTIDE SEQUENCE</scope>
</reference>
<dbReference type="InterPro" id="IPR036465">
    <property type="entry name" value="vWFA_dom_sf"/>
</dbReference>
<comment type="cofactor">
    <cofactor evidence="1">
        <name>Mn(2+)</name>
        <dbReference type="ChEBI" id="CHEBI:29035"/>
    </cofactor>
</comment>
<evidence type="ECO:0000259" key="15">
    <source>
        <dbReference type="PROSITE" id="PS50240"/>
    </source>
</evidence>
<feature type="domain" description="VWFA" evidence="14">
    <location>
        <begin position="431"/>
        <end position="634"/>
    </location>
</feature>
<evidence type="ECO:0000256" key="6">
    <source>
        <dbReference type="ARBA" id="ARBA00022729"/>
    </source>
</evidence>
<dbReference type="InterPro" id="IPR043504">
    <property type="entry name" value="Peptidase_S1_PA_chymotrypsin"/>
</dbReference>
<keyword evidence="9 12" id="KW-1015">Disulfide bond</keyword>
<dbReference type="EMBL" id="AB180044">
    <property type="protein sequence ID" value="BAD89299.1"/>
    <property type="molecule type" value="mRNA"/>
</dbReference>
<dbReference type="PROSITE" id="PS50240">
    <property type="entry name" value="TRYPSIN_DOM"/>
    <property type="match status" value="1"/>
</dbReference>
<evidence type="ECO:0000256" key="8">
    <source>
        <dbReference type="ARBA" id="ARBA00022859"/>
    </source>
</evidence>
<dbReference type="PROSITE" id="PS50234">
    <property type="entry name" value="VWFA"/>
    <property type="match status" value="1"/>
</dbReference>
<dbReference type="InterPro" id="IPR001314">
    <property type="entry name" value="Peptidase_S1A"/>
</dbReference>
<dbReference type="PROSITE" id="PS00135">
    <property type="entry name" value="TRYPSIN_SER"/>
    <property type="match status" value="1"/>
</dbReference>
<evidence type="ECO:0000256" key="3">
    <source>
        <dbReference type="ARBA" id="ARBA00004241"/>
    </source>
</evidence>
<dbReference type="Gene3D" id="3.40.50.410">
    <property type="entry name" value="von Willebrand factor, type A domain"/>
    <property type="match status" value="1"/>
</dbReference>
<evidence type="ECO:0000256" key="11">
    <source>
        <dbReference type="ARBA" id="ARBA00029636"/>
    </source>
</evidence>
<comment type="cofactor">
    <cofactor evidence="2">
        <name>Mg(2+)</name>
        <dbReference type="ChEBI" id="CHEBI:18420"/>
    </cofactor>
</comment>
<evidence type="ECO:0000256" key="10">
    <source>
        <dbReference type="ARBA" id="ARBA00023180"/>
    </source>
</evidence>
<comment type="caution">
    <text evidence="12">Lacks conserved residue(s) required for the propagation of feature annotation.</text>
</comment>
<evidence type="ECO:0000256" key="5">
    <source>
        <dbReference type="ARBA" id="ARBA00022659"/>
    </source>
</evidence>
<evidence type="ECO:0000256" key="9">
    <source>
        <dbReference type="ARBA" id="ARBA00023157"/>
    </source>
</evidence>
<proteinExistence type="evidence at transcript level"/>
<dbReference type="Pfam" id="PF00089">
    <property type="entry name" value="Trypsin"/>
    <property type="match status" value="2"/>
</dbReference>
<evidence type="ECO:0000256" key="1">
    <source>
        <dbReference type="ARBA" id="ARBA00001936"/>
    </source>
</evidence>
<dbReference type="SMART" id="SM00020">
    <property type="entry name" value="Tryp_SPc"/>
    <property type="match status" value="1"/>
</dbReference>
<dbReference type="SUPFAM" id="SSF53300">
    <property type="entry name" value="vWA-like"/>
    <property type="match status" value="1"/>
</dbReference>
<dbReference type="CDD" id="cd00190">
    <property type="entry name" value="Tryp_SPc"/>
    <property type="match status" value="1"/>
</dbReference>
<feature type="domain" description="Sushi" evidence="16">
    <location>
        <begin position="193"/>
        <end position="251"/>
    </location>
</feature>
<evidence type="ECO:0000256" key="2">
    <source>
        <dbReference type="ARBA" id="ARBA00001946"/>
    </source>
</evidence>
<dbReference type="SMART" id="SM00032">
    <property type="entry name" value="CCP"/>
    <property type="match status" value="4"/>
</dbReference>
<feature type="domain" description="Sushi" evidence="16">
    <location>
        <begin position="252"/>
        <end position="315"/>
    </location>
</feature>
<feature type="domain" description="Sushi" evidence="16">
    <location>
        <begin position="76"/>
        <end position="145"/>
    </location>
</feature>
<comment type="subcellular location">
    <subcellularLocation>
        <location evidence="3">Cell surface</location>
    </subcellularLocation>
</comment>
<dbReference type="FunFam" id="2.40.10.10:FF:000417">
    <property type="match status" value="1"/>
</dbReference>
<dbReference type="CDD" id="cd00033">
    <property type="entry name" value="CCP"/>
    <property type="match status" value="4"/>
</dbReference>
<dbReference type="Gene3D" id="2.40.10.10">
    <property type="entry name" value="Trypsin-like serine proteases"/>
    <property type="match status" value="1"/>
</dbReference>
<dbReference type="GO" id="GO:0004252">
    <property type="term" value="F:serine-type endopeptidase activity"/>
    <property type="evidence" value="ECO:0007669"/>
    <property type="project" value="InterPro"/>
</dbReference>
<dbReference type="CTD" id="497243"/>
<feature type="disulfide bond" evidence="12">
    <location>
        <begin position="286"/>
        <end position="313"/>
    </location>
</feature>
<dbReference type="SMART" id="SM00327">
    <property type="entry name" value="VWA"/>
    <property type="match status" value="1"/>
</dbReference>
<sequence length="999" mass="110911">MFSYQIFFLACLVLCLLNEVYTQNLTGTCPVRNQIDAAAVGRRCRKACHLGVARCKNGRVCLCDHECGFSCINLENFCPPPPNLLNSTRIIITRVHGNSIIQAEAPYRYNDRARYICDAGFALIQDGNHMCHGRRGWTGTSICARNCGQYDPVLVRRRGMVCGTECHVDSQCSNGLQCLCDGACGLRCANSTINCGEAPQVRNATLQYTGEGLGRVANYICDSGFYRSSGSYARRCTGAGTWDGTSPTCTRVECPDPSEAIGMTDGYIADWVGGPYYPGQQFTFECPSGYRLIGSPVRSCQTNGRWSGVPNACDRQRRTGEVRCSHPGIPVNGELFSGGRGRNRFSVGSTVTFRCHGRYILVGQAVQTCMRFLQWDGQGAPQCIDPIYPDDPREAAQRLSENTNRISVHMSTPSSGVGGRSITADHEGGNEIYFLIDFSRSVTDEALDHSLKFAQKLVTRFSGGTNKTAHYGVIIFASHSKVVLDSRKNQKLNSTKIIAYFKGIFKDKKAMRDTVGGGTNTGAALQDLRKMLGISYRADRINNGGNNRQRHCFILTDGKSNEGENPVKMVKRMENDFKQNPPQFYSITSCTTCRGNTLEARAEYTQLLGLAGGKLENFVQIENFYLLEQYIDQVIDVRIDYGKCGQAGDIGSIKTRARFGRVLNGERAVDKAWPWQGVFTTKLDGGNFRQILKSYSTSNFLGGGSLINNQWVLTAAHLFAKFDEGDDAWQRNYRVTFGLYNRPITRSHYRNRLDPTMVVYNTEKIIYHPDFDDISLDNDIALVKLGQQVKLDPTKTSWINVPNTFGWVNFTDYIRPVCLPCMPNNCLNSYLRTKGRIPANSNQKQICDIETAAVLDVSNNQNIAVVTGFGHENERSDNDLKLNASATLKQGVLKLMPHATCRDFTNQWGTDLTQRMVCAPSANDTVGTDACKGDSGGPLIRELYDENTRKSCWIQMGIVSWGYGCGKKTMVNGVNRFRPGIFTKLPLFMAWVNQTMEGN</sequence>
<dbReference type="GO" id="GO:0009986">
    <property type="term" value="C:cell surface"/>
    <property type="evidence" value="ECO:0007669"/>
    <property type="project" value="UniProtKB-SubCell"/>
</dbReference>